<evidence type="ECO:0000256" key="1">
    <source>
        <dbReference type="SAM" id="MobiDB-lite"/>
    </source>
</evidence>
<gene>
    <name evidence="2" type="ORF">PCASD_25981</name>
</gene>
<protein>
    <submittedName>
        <fullName evidence="2">Uncharacterized protein</fullName>
    </submittedName>
</protein>
<name>A0A2N5S1P2_9BASI</name>
<dbReference type="AlphaFoldDB" id="A0A2N5S1P2"/>
<reference evidence="2 3" key="1">
    <citation type="submission" date="2017-11" db="EMBL/GenBank/DDBJ databases">
        <title>De novo assembly and phasing of dikaryotic genomes from two isolates of Puccinia coronata f. sp. avenae, the causal agent of oat crown rust.</title>
        <authorList>
            <person name="Miller M.E."/>
            <person name="Zhang Y."/>
            <person name="Omidvar V."/>
            <person name="Sperschneider J."/>
            <person name="Schwessinger B."/>
            <person name="Raley C."/>
            <person name="Palmer J.M."/>
            <person name="Garnica D."/>
            <person name="Upadhyaya N."/>
            <person name="Rathjen J."/>
            <person name="Taylor J.M."/>
            <person name="Park R.F."/>
            <person name="Dodds P.N."/>
            <person name="Hirsch C.D."/>
            <person name="Kianian S.F."/>
            <person name="Figueroa M."/>
        </authorList>
    </citation>
    <scope>NUCLEOTIDE SEQUENCE [LARGE SCALE GENOMIC DNA]</scope>
    <source>
        <strain evidence="2">12SD80</strain>
    </source>
</reference>
<feature type="region of interest" description="Disordered" evidence="1">
    <location>
        <begin position="109"/>
        <end position="146"/>
    </location>
</feature>
<feature type="compositionally biased region" description="Low complexity" evidence="1">
    <location>
        <begin position="111"/>
        <end position="123"/>
    </location>
</feature>
<sequence length="146" mass="16282">MACSGARSAPRRPDAQKLIGKRRLIERIMSNTMFLGAQSLPTKLIHEKQILKELERVKPELDAISLRPANVMLWPFVHPDAPENGGAPVRRLPDRDHWLARVRPLYPRQPVPSSSVPSSAPSATTIDRDHILPTPVRTAKVSKPLP</sequence>
<proteinExistence type="predicted"/>
<accession>A0A2N5S1P2</accession>
<evidence type="ECO:0000313" key="3">
    <source>
        <dbReference type="Proteomes" id="UP000235392"/>
    </source>
</evidence>
<comment type="caution">
    <text evidence="2">The sequence shown here is derived from an EMBL/GenBank/DDBJ whole genome shotgun (WGS) entry which is preliminary data.</text>
</comment>
<dbReference type="EMBL" id="PGCI01001154">
    <property type="protein sequence ID" value="PLW07160.1"/>
    <property type="molecule type" value="Genomic_DNA"/>
</dbReference>
<evidence type="ECO:0000313" key="2">
    <source>
        <dbReference type="EMBL" id="PLW07160.1"/>
    </source>
</evidence>
<dbReference type="Proteomes" id="UP000235392">
    <property type="component" value="Unassembled WGS sequence"/>
</dbReference>
<organism evidence="2 3">
    <name type="scientific">Puccinia coronata f. sp. avenae</name>
    <dbReference type="NCBI Taxonomy" id="200324"/>
    <lineage>
        <taxon>Eukaryota</taxon>
        <taxon>Fungi</taxon>
        <taxon>Dikarya</taxon>
        <taxon>Basidiomycota</taxon>
        <taxon>Pucciniomycotina</taxon>
        <taxon>Pucciniomycetes</taxon>
        <taxon>Pucciniales</taxon>
        <taxon>Pucciniaceae</taxon>
        <taxon>Puccinia</taxon>
    </lineage>
</organism>